<dbReference type="PANTHER" id="PTHR30060">
    <property type="entry name" value="INNER MEMBRANE PROTEIN"/>
    <property type="match status" value="1"/>
</dbReference>
<dbReference type="Pfam" id="PF09745">
    <property type="entry name" value="NSRP1_N"/>
    <property type="match status" value="1"/>
</dbReference>
<evidence type="ECO:0000313" key="5">
    <source>
        <dbReference type="EMBL" id="CAA7022697.1"/>
    </source>
</evidence>
<evidence type="ECO:0000256" key="3">
    <source>
        <dbReference type="SAM" id="MobiDB-lite"/>
    </source>
</evidence>
<comment type="similarity">
    <text evidence="1">Belongs to the NSRP1 family.</text>
</comment>
<evidence type="ECO:0000259" key="4">
    <source>
        <dbReference type="Pfam" id="PF09745"/>
    </source>
</evidence>
<name>A0A6D2I4T4_9BRAS</name>
<sequence length="297" mass="35010">MKKYGLQIRDPSKKKQSSARPPLRPAAIFGEEEDHDVEKEISRQASKTKALKEIEEQHKKALEEDPSAFAYDDVYDDMKQKAVLPQRQDRTERKSRYIEQLMKQADRRNKEHEIVYERKLAKEREKDEHLFSGKEKFITGAYKRKLEEQKKWLAEERLRELREEKDDVTKKKDLSEFYFNIGKNVAFGARDVKEAERLEEQRKAEKLEELRKEEIRREEEKEVSPQPESEDVGPSFRNSVEPQEAAAASEKKETEERDSSIKEAAKEAPYQHKRGEDAIAAAKERFLARKKAKMVEE</sequence>
<evidence type="ECO:0000256" key="1">
    <source>
        <dbReference type="ARBA" id="ARBA00010126"/>
    </source>
</evidence>
<dbReference type="OrthoDB" id="446635at2759"/>
<comment type="caution">
    <text evidence="5">The sequence shown here is derived from an EMBL/GenBank/DDBJ whole genome shotgun (WGS) entry which is preliminary data.</text>
</comment>
<accession>A0A6D2I4T4</accession>
<evidence type="ECO:0000313" key="6">
    <source>
        <dbReference type="Proteomes" id="UP000467841"/>
    </source>
</evidence>
<evidence type="ECO:0000256" key="2">
    <source>
        <dbReference type="ARBA" id="ARBA00023054"/>
    </source>
</evidence>
<keyword evidence="2" id="KW-0175">Coiled coil</keyword>
<proteinExistence type="inferred from homology"/>
<dbReference type="GO" id="GO:0000381">
    <property type="term" value="P:regulation of alternative mRNA splicing, via spliceosome"/>
    <property type="evidence" value="ECO:0007669"/>
    <property type="project" value="InterPro"/>
</dbReference>
<reference evidence="5" key="1">
    <citation type="submission" date="2020-01" db="EMBL/GenBank/DDBJ databases">
        <authorList>
            <person name="Mishra B."/>
        </authorList>
    </citation>
    <scope>NUCLEOTIDE SEQUENCE [LARGE SCALE GENOMIC DNA]</scope>
</reference>
<feature type="compositionally biased region" description="Basic and acidic residues" evidence="3">
    <location>
        <begin position="199"/>
        <end position="223"/>
    </location>
</feature>
<feature type="region of interest" description="Disordered" evidence="3">
    <location>
        <begin position="1"/>
        <end position="37"/>
    </location>
</feature>
<feature type="region of interest" description="Disordered" evidence="3">
    <location>
        <begin position="199"/>
        <end position="277"/>
    </location>
</feature>
<protein>
    <recommendedName>
        <fullName evidence="4">Nuclear speckle splicing regulatory protein 1 N-terminal domain-containing protein</fullName>
    </recommendedName>
</protein>
<dbReference type="EMBL" id="CACVBM020000721">
    <property type="protein sequence ID" value="CAA7022697.1"/>
    <property type="molecule type" value="Genomic_DNA"/>
</dbReference>
<dbReference type="AlphaFoldDB" id="A0A6D2I4T4"/>
<dbReference type="PANTHER" id="PTHR30060:SF0">
    <property type="entry name" value="COILED-COIL PROTEIN (DUF2040)-RELATED"/>
    <property type="match status" value="1"/>
</dbReference>
<keyword evidence="6" id="KW-1185">Reference proteome</keyword>
<dbReference type="Proteomes" id="UP000467841">
    <property type="component" value="Unassembled WGS sequence"/>
</dbReference>
<organism evidence="5 6">
    <name type="scientific">Microthlaspi erraticum</name>
    <dbReference type="NCBI Taxonomy" id="1685480"/>
    <lineage>
        <taxon>Eukaryota</taxon>
        <taxon>Viridiplantae</taxon>
        <taxon>Streptophyta</taxon>
        <taxon>Embryophyta</taxon>
        <taxon>Tracheophyta</taxon>
        <taxon>Spermatophyta</taxon>
        <taxon>Magnoliopsida</taxon>
        <taxon>eudicotyledons</taxon>
        <taxon>Gunneridae</taxon>
        <taxon>Pentapetalae</taxon>
        <taxon>rosids</taxon>
        <taxon>malvids</taxon>
        <taxon>Brassicales</taxon>
        <taxon>Brassicaceae</taxon>
        <taxon>Coluteocarpeae</taxon>
        <taxon>Microthlaspi</taxon>
    </lineage>
</organism>
<dbReference type="InterPro" id="IPR018612">
    <property type="entry name" value="NSRP1_N"/>
</dbReference>
<gene>
    <name evidence="5" type="ORF">MERR_LOCUS9932</name>
</gene>
<feature type="compositionally biased region" description="Basic and acidic residues" evidence="3">
    <location>
        <begin position="249"/>
        <end position="277"/>
    </location>
</feature>
<feature type="domain" description="Nuclear speckle splicing regulatory protein 1 N-terminal" evidence="4">
    <location>
        <begin position="55"/>
        <end position="171"/>
    </location>
</feature>